<dbReference type="EMBL" id="KN837123">
    <property type="protein sequence ID" value="KIJ43376.1"/>
    <property type="molecule type" value="Genomic_DNA"/>
</dbReference>
<protein>
    <submittedName>
        <fullName evidence="2">Uncharacterized protein</fullName>
    </submittedName>
</protein>
<evidence type="ECO:0000313" key="1">
    <source>
        <dbReference type="EMBL" id="KIJ41877.1"/>
    </source>
</evidence>
<evidence type="ECO:0000313" key="3">
    <source>
        <dbReference type="Proteomes" id="UP000054279"/>
    </source>
</evidence>
<name>A0A0C9VY45_SPHS4</name>
<dbReference type="AlphaFoldDB" id="A0A0C9VY45"/>
<dbReference type="HOGENOM" id="CLU_2160033_0_0_1"/>
<accession>A0A0C9VY45</accession>
<proteinExistence type="predicted"/>
<dbReference type="EMBL" id="KN837134">
    <property type="protein sequence ID" value="KIJ41877.1"/>
    <property type="molecule type" value="Genomic_DNA"/>
</dbReference>
<sequence length="111" mass="12653">MDHFELIHNEGISLKEVGASERGMCFGSKHVDDTCQLIVPKRFMKHATLSCQINYLRRILLGGSLKSEGHERVLIGPVTPTPNRNECLKRSQRKRIVSVKLNRINDVPIYL</sequence>
<dbReference type="Proteomes" id="UP000054279">
    <property type="component" value="Unassembled WGS sequence"/>
</dbReference>
<gene>
    <name evidence="2" type="ORF">M422DRAFT_30865</name>
    <name evidence="1" type="ORF">M422DRAFT_31641</name>
</gene>
<organism evidence="2 3">
    <name type="scientific">Sphaerobolus stellatus (strain SS14)</name>
    <dbReference type="NCBI Taxonomy" id="990650"/>
    <lineage>
        <taxon>Eukaryota</taxon>
        <taxon>Fungi</taxon>
        <taxon>Dikarya</taxon>
        <taxon>Basidiomycota</taxon>
        <taxon>Agaricomycotina</taxon>
        <taxon>Agaricomycetes</taxon>
        <taxon>Phallomycetidae</taxon>
        <taxon>Geastrales</taxon>
        <taxon>Sphaerobolaceae</taxon>
        <taxon>Sphaerobolus</taxon>
    </lineage>
</organism>
<reference evidence="2 3" key="1">
    <citation type="submission" date="2014-06" db="EMBL/GenBank/DDBJ databases">
        <title>Evolutionary Origins and Diversification of the Mycorrhizal Mutualists.</title>
        <authorList>
            <consortium name="DOE Joint Genome Institute"/>
            <consortium name="Mycorrhizal Genomics Consortium"/>
            <person name="Kohler A."/>
            <person name="Kuo A."/>
            <person name="Nagy L.G."/>
            <person name="Floudas D."/>
            <person name="Copeland A."/>
            <person name="Barry K.W."/>
            <person name="Cichocki N."/>
            <person name="Veneault-Fourrey C."/>
            <person name="LaButti K."/>
            <person name="Lindquist E.A."/>
            <person name="Lipzen A."/>
            <person name="Lundell T."/>
            <person name="Morin E."/>
            <person name="Murat C."/>
            <person name="Riley R."/>
            <person name="Ohm R."/>
            <person name="Sun H."/>
            <person name="Tunlid A."/>
            <person name="Henrissat B."/>
            <person name="Grigoriev I.V."/>
            <person name="Hibbett D.S."/>
            <person name="Martin F."/>
        </authorList>
    </citation>
    <scope>NUCLEOTIDE SEQUENCE [LARGE SCALE GENOMIC DNA]</scope>
    <source>
        <strain evidence="2 3">SS14</strain>
    </source>
</reference>
<evidence type="ECO:0000313" key="2">
    <source>
        <dbReference type="EMBL" id="KIJ43376.1"/>
    </source>
</evidence>
<keyword evidence="3" id="KW-1185">Reference proteome</keyword>